<feature type="compositionally biased region" description="Basic and acidic residues" evidence="1">
    <location>
        <begin position="156"/>
        <end position="173"/>
    </location>
</feature>
<evidence type="ECO:0000259" key="2">
    <source>
        <dbReference type="PROSITE" id="PS50943"/>
    </source>
</evidence>
<dbReference type="AlphaFoldDB" id="A0A1A3PBI9"/>
<accession>A0A1A3PBI9</accession>
<dbReference type="Proteomes" id="UP000093928">
    <property type="component" value="Unassembled WGS sequence"/>
</dbReference>
<dbReference type="InterPro" id="IPR010982">
    <property type="entry name" value="Lambda_DNA-bd_dom_sf"/>
</dbReference>
<feature type="region of interest" description="Disordered" evidence="1">
    <location>
        <begin position="154"/>
        <end position="173"/>
    </location>
</feature>
<organism evidence="3 4">
    <name type="scientific">Mycobacterium asiaticum</name>
    <dbReference type="NCBI Taxonomy" id="1790"/>
    <lineage>
        <taxon>Bacteria</taxon>
        <taxon>Bacillati</taxon>
        <taxon>Actinomycetota</taxon>
        <taxon>Actinomycetes</taxon>
        <taxon>Mycobacteriales</taxon>
        <taxon>Mycobacteriaceae</taxon>
        <taxon>Mycobacterium</taxon>
    </lineage>
</organism>
<dbReference type="Pfam" id="PF01381">
    <property type="entry name" value="HTH_3"/>
    <property type="match status" value="1"/>
</dbReference>
<dbReference type="CDD" id="cd00093">
    <property type="entry name" value="HTH_XRE"/>
    <property type="match status" value="1"/>
</dbReference>
<sequence>MRGSLGKTVRVGRAGPGGEYAGVHVEAKLGLTLRDLSDRMEQVVRPMGHNTISEIERGARRVDVDDLIALAAALGVSPATLLMPLTDNADETTDATVGEVTARRLWRWLTAETPLVADTASEVFAFVARSVPDWALGTDYQLVESGLSHSRKYSVRRSEQQLPESEKDDRGND</sequence>
<dbReference type="SMART" id="SM00530">
    <property type="entry name" value="HTH_XRE"/>
    <property type="match status" value="1"/>
</dbReference>
<comment type="caution">
    <text evidence="3">The sequence shown here is derived from an EMBL/GenBank/DDBJ whole genome shotgun (WGS) entry which is preliminary data.</text>
</comment>
<dbReference type="SUPFAM" id="SSF47413">
    <property type="entry name" value="lambda repressor-like DNA-binding domains"/>
    <property type="match status" value="1"/>
</dbReference>
<dbReference type="Gene3D" id="1.10.260.40">
    <property type="entry name" value="lambda repressor-like DNA-binding domains"/>
    <property type="match status" value="1"/>
</dbReference>
<dbReference type="InterPro" id="IPR001387">
    <property type="entry name" value="Cro/C1-type_HTH"/>
</dbReference>
<evidence type="ECO:0000256" key="1">
    <source>
        <dbReference type="SAM" id="MobiDB-lite"/>
    </source>
</evidence>
<evidence type="ECO:0000313" key="3">
    <source>
        <dbReference type="EMBL" id="OBK30659.1"/>
    </source>
</evidence>
<proteinExistence type="predicted"/>
<dbReference type="PROSITE" id="PS50943">
    <property type="entry name" value="HTH_CROC1"/>
    <property type="match status" value="1"/>
</dbReference>
<evidence type="ECO:0000313" key="4">
    <source>
        <dbReference type="Proteomes" id="UP000093928"/>
    </source>
</evidence>
<dbReference type="GO" id="GO:0003677">
    <property type="term" value="F:DNA binding"/>
    <property type="evidence" value="ECO:0007669"/>
    <property type="project" value="InterPro"/>
</dbReference>
<feature type="domain" description="HTH cro/C1-type" evidence="2">
    <location>
        <begin position="49"/>
        <end position="81"/>
    </location>
</feature>
<dbReference type="EMBL" id="LZLS01000023">
    <property type="protein sequence ID" value="OBK30659.1"/>
    <property type="molecule type" value="Genomic_DNA"/>
</dbReference>
<protein>
    <recommendedName>
        <fullName evidence="2">HTH cro/C1-type domain-containing protein</fullName>
    </recommendedName>
</protein>
<name>A0A1A3PBI9_MYCAS</name>
<gene>
    <name evidence="3" type="ORF">A5634_15310</name>
</gene>
<reference evidence="3 4" key="1">
    <citation type="submission" date="2016-06" db="EMBL/GenBank/DDBJ databases">
        <authorList>
            <person name="Kjaerup R.B."/>
            <person name="Dalgaard T.S."/>
            <person name="Juul-Madsen H.R."/>
        </authorList>
    </citation>
    <scope>NUCLEOTIDE SEQUENCE [LARGE SCALE GENOMIC DNA]</scope>
    <source>
        <strain evidence="3 4">1165133.8</strain>
    </source>
</reference>